<dbReference type="AlphaFoldDB" id="A0A1H1FIF9"/>
<dbReference type="Gene3D" id="3.20.20.120">
    <property type="entry name" value="Enolase-like C-terminal domain"/>
    <property type="match status" value="1"/>
</dbReference>
<dbReference type="InterPro" id="IPR018110">
    <property type="entry name" value="Mandel_Rmase/mucon_lact_enz_CS"/>
</dbReference>
<dbReference type="Proteomes" id="UP000217103">
    <property type="component" value="Unassembled WGS sequence"/>
</dbReference>
<dbReference type="GO" id="GO:0016836">
    <property type="term" value="F:hydro-lyase activity"/>
    <property type="evidence" value="ECO:0007669"/>
    <property type="project" value="TreeGrafter"/>
</dbReference>
<feature type="region of interest" description="Disordered" evidence="4">
    <location>
        <begin position="343"/>
        <end position="363"/>
    </location>
</feature>
<dbReference type="InterPro" id="IPR029017">
    <property type="entry name" value="Enolase-like_N"/>
</dbReference>
<keyword evidence="3" id="KW-0460">Magnesium</keyword>
<dbReference type="CDD" id="cd03316">
    <property type="entry name" value="MR_like"/>
    <property type="match status" value="1"/>
</dbReference>
<dbReference type="GO" id="GO:0000287">
    <property type="term" value="F:magnesium ion binding"/>
    <property type="evidence" value="ECO:0007669"/>
    <property type="project" value="TreeGrafter"/>
</dbReference>
<dbReference type="GO" id="GO:0016052">
    <property type="term" value="P:carbohydrate catabolic process"/>
    <property type="evidence" value="ECO:0007669"/>
    <property type="project" value="TreeGrafter"/>
</dbReference>
<evidence type="ECO:0000313" key="6">
    <source>
        <dbReference type="EMBL" id="SDR00725.1"/>
    </source>
</evidence>
<dbReference type="EMBL" id="FNKK01000002">
    <property type="protein sequence ID" value="SDR00725.1"/>
    <property type="molecule type" value="Genomic_DNA"/>
</dbReference>
<dbReference type="PROSITE" id="PS00909">
    <property type="entry name" value="MR_MLE_2"/>
    <property type="match status" value="1"/>
</dbReference>
<evidence type="ECO:0000256" key="1">
    <source>
        <dbReference type="ARBA" id="ARBA00001946"/>
    </source>
</evidence>
<dbReference type="Pfam" id="PF02746">
    <property type="entry name" value="MR_MLE_N"/>
    <property type="match status" value="1"/>
</dbReference>
<dbReference type="RefSeq" id="WP_093259599.1">
    <property type="nucleotide sequence ID" value="NZ_FNKK01000002.1"/>
</dbReference>
<comment type="cofactor">
    <cofactor evidence="1">
        <name>Mg(2+)</name>
        <dbReference type="ChEBI" id="CHEBI:18420"/>
    </cofactor>
</comment>
<sequence length="363" mass="39197">MRVTGMRVSARTVPLPRPWGPDVPANHLIVCEVQLDDGRVGTGFTWTPSIGAQAVLALLEHDIRAALVGGPAHPEVVWDRLWRHLREAGGGGITTIALAAVDTALWDLRCGDAALPDVLGRRRESVTVYGSGVNRHYTLQELVEQAKRWVAAGYPAVKIKVGLDDLSEDVRRVAAVREVIGPDTLLMIDANQRWDLFRARRAIAALEPYGLHWVEEPLPADDIPAQAQLRQSVNVPIALGESVYTVYEFRDLLAAGACDVVQPNVARVGGITPFLRIAELARTFGVPVHPHLLPDVSGQLALALPMEPMVEEVEDASFAALGVLAPPYPVRIDDGELRSGGHRGLGLRFTPTSDDDPTVPGGA</sequence>
<evidence type="ECO:0000256" key="4">
    <source>
        <dbReference type="SAM" id="MobiDB-lite"/>
    </source>
</evidence>
<dbReference type="SUPFAM" id="SSF54826">
    <property type="entry name" value="Enolase N-terminal domain-like"/>
    <property type="match status" value="1"/>
</dbReference>
<dbReference type="InterPro" id="IPR036849">
    <property type="entry name" value="Enolase-like_C_sf"/>
</dbReference>
<dbReference type="SUPFAM" id="SSF51604">
    <property type="entry name" value="Enolase C-terminal domain-like"/>
    <property type="match status" value="1"/>
</dbReference>
<dbReference type="PANTHER" id="PTHR13794">
    <property type="entry name" value="ENOLASE SUPERFAMILY, MANDELATE RACEMASE"/>
    <property type="match status" value="1"/>
</dbReference>
<dbReference type="STRING" id="35622.SAMN04489764_3006"/>
<evidence type="ECO:0000259" key="5">
    <source>
        <dbReference type="SMART" id="SM00922"/>
    </source>
</evidence>
<dbReference type="InterPro" id="IPR046945">
    <property type="entry name" value="RHMD-like"/>
</dbReference>
<accession>A0A1H1FIF9</accession>
<keyword evidence="2" id="KW-0479">Metal-binding</keyword>
<protein>
    <submittedName>
        <fullName evidence="6">L-alanine-DL-glutamate epimerase</fullName>
    </submittedName>
</protein>
<evidence type="ECO:0000256" key="3">
    <source>
        <dbReference type="ARBA" id="ARBA00022842"/>
    </source>
</evidence>
<dbReference type="OrthoDB" id="9796450at2"/>
<dbReference type="SMART" id="SM00922">
    <property type="entry name" value="MR_MLE"/>
    <property type="match status" value="1"/>
</dbReference>
<dbReference type="Gene3D" id="3.30.390.10">
    <property type="entry name" value="Enolase-like, N-terminal domain"/>
    <property type="match status" value="1"/>
</dbReference>
<dbReference type="SFLD" id="SFLDS00001">
    <property type="entry name" value="Enolase"/>
    <property type="match status" value="1"/>
</dbReference>
<feature type="domain" description="Mandelate racemase/muconate lactonizing enzyme C-terminal" evidence="5">
    <location>
        <begin position="139"/>
        <end position="236"/>
    </location>
</feature>
<reference evidence="6 7" key="1">
    <citation type="submission" date="2016-10" db="EMBL/GenBank/DDBJ databases">
        <authorList>
            <person name="de Groot N.N."/>
        </authorList>
    </citation>
    <scope>NUCLEOTIDE SEQUENCE [LARGE SCALE GENOMIC DNA]</scope>
    <source>
        <strain evidence="6 7">DSM 43794</strain>
    </source>
</reference>
<evidence type="ECO:0000256" key="2">
    <source>
        <dbReference type="ARBA" id="ARBA00022723"/>
    </source>
</evidence>
<organism evidence="6 7">
    <name type="scientific">Thermostaphylospora chromogena</name>
    <dbReference type="NCBI Taxonomy" id="35622"/>
    <lineage>
        <taxon>Bacteria</taxon>
        <taxon>Bacillati</taxon>
        <taxon>Actinomycetota</taxon>
        <taxon>Actinomycetes</taxon>
        <taxon>Streptosporangiales</taxon>
        <taxon>Thermomonosporaceae</taxon>
        <taxon>Thermostaphylospora</taxon>
    </lineage>
</organism>
<dbReference type="InterPro" id="IPR013342">
    <property type="entry name" value="Mandelate_racemase_C"/>
</dbReference>
<name>A0A1H1FIF9_9ACTN</name>
<dbReference type="PANTHER" id="PTHR13794:SF58">
    <property type="entry name" value="MITOCHONDRIAL ENOLASE SUPERFAMILY MEMBER 1"/>
    <property type="match status" value="1"/>
</dbReference>
<dbReference type="InterPro" id="IPR013341">
    <property type="entry name" value="Mandelate_racemase_N_dom"/>
</dbReference>
<proteinExistence type="predicted"/>
<dbReference type="Pfam" id="PF13378">
    <property type="entry name" value="MR_MLE_C"/>
    <property type="match status" value="1"/>
</dbReference>
<evidence type="ECO:0000313" key="7">
    <source>
        <dbReference type="Proteomes" id="UP000217103"/>
    </source>
</evidence>
<dbReference type="InterPro" id="IPR029065">
    <property type="entry name" value="Enolase_C-like"/>
</dbReference>
<keyword evidence="7" id="KW-1185">Reference proteome</keyword>
<dbReference type="GO" id="GO:0009063">
    <property type="term" value="P:amino acid catabolic process"/>
    <property type="evidence" value="ECO:0007669"/>
    <property type="project" value="InterPro"/>
</dbReference>
<gene>
    <name evidence="6" type="ORF">SAMN04489764_3006</name>
</gene>